<dbReference type="Pfam" id="PF07127">
    <property type="entry name" value="Nodulin_late"/>
    <property type="match status" value="1"/>
</dbReference>
<dbReference type="AlphaFoldDB" id="A0A396JES3"/>
<gene>
    <name evidence="3" type="ORF">MtrunA17_Chr2g0315091</name>
</gene>
<sequence length="82" mass="9670">MENTMFVIWKREEKNMYEILKYVYVMLIMIFIFLVACNAEAGEREEITPCNTDFNCPSSLCTFPLKLLKPICTNHQCICQHI</sequence>
<dbReference type="Proteomes" id="UP000265566">
    <property type="component" value="Chromosome 2"/>
</dbReference>
<keyword evidence="1" id="KW-1133">Transmembrane helix</keyword>
<comment type="caution">
    <text evidence="3">The sequence shown here is derived from an EMBL/GenBank/DDBJ whole genome shotgun (WGS) entry which is preliminary data.</text>
</comment>
<evidence type="ECO:0000256" key="1">
    <source>
        <dbReference type="SAM" id="Phobius"/>
    </source>
</evidence>
<dbReference type="InterPro" id="IPR009810">
    <property type="entry name" value="Nodulin_late_dom"/>
</dbReference>
<dbReference type="EMBL" id="PSQE01000002">
    <property type="protein sequence ID" value="RHN74878.1"/>
    <property type="molecule type" value="Genomic_DNA"/>
</dbReference>
<feature type="transmembrane region" description="Helical" evidence="1">
    <location>
        <begin position="19"/>
        <end position="37"/>
    </location>
</feature>
<keyword evidence="1" id="KW-0472">Membrane</keyword>
<organism evidence="3">
    <name type="scientific">Medicago truncatula</name>
    <name type="common">Barrel medic</name>
    <name type="synonym">Medicago tribuloides</name>
    <dbReference type="NCBI Taxonomy" id="3880"/>
    <lineage>
        <taxon>Eukaryota</taxon>
        <taxon>Viridiplantae</taxon>
        <taxon>Streptophyta</taxon>
        <taxon>Embryophyta</taxon>
        <taxon>Tracheophyta</taxon>
        <taxon>Spermatophyta</taxon>
        <taxon>Magnoliopsida</taxon>
        <taxon>eudicotyledons</taxon>
        <taxon>Gunneridae</taxon>
        <taxon>Pentapetalae</taxon>
        <taxon>rosids</taxon>
        <taxon>fabids</taxon>
        <taxon>Fabales</taxon>
        <taxon>Fabaceae</taxon>
        <taxon>Papilionoideae</taxon>
        <taxon>50 kb inversion clade</taxon>
        <taxon>NPAAA clade</taxon>
        <taxon>Hologalegina</taxon>
        <taxon>IRL clade</taxon>
        <taxon>Trifolieae</taxon>
        <taxon>Medicago</taxon>
    </lineage>
</organism>
<protein>
    <submittedName>
        <fullName evidence="3">Putative Late nodulin</fullName>
    </submittedName>
</protein>
<dbReference type="Gramene" id="rna11009">
    <property type="protein sequence ID" value="RHN74878.1"/>
    <property type="gene ID" value="gene11009"/>
</dbReference>
<dbReference type="GO" id="GO:0046872">
    <property type="term" value="F:metal ion binding"/>
    <property type="evidence" value="ECO:0007669"/>
    <property type="project" value="InterPro"/>
</dbReference>
<proteinExistence type="predicted"/>
<keyword evidence="1" id="KW-0812">Transmembrane</keyword>
<name>A0A396JES3_MEDTR</name>
<evidence type="ECO:0000313" key="3">
    <source>
        <dbReference type="EMBL" id="RHN74878.1"/>
    </source>
</evidence>
<evidence type="ECO:0000259" key="2">
    <source>
        <dbReference type="Pfam" id="PF07127"/>
    </source>
</evidence>
<feature type="domain" description="Late nodulin" evidence="2">
    <location>
        <begin position="16"/>
        <end position="77"/>
    </location>
</feature>
<reference evidence="3" key="1">
    <citation type="journal article" date="2018" name="Nat. Plants">
        <title>Whole-genome landscape of Medicago truncatula symbiotic genes.</title>
        <authorList>
            <person name="Pecrix Y."/>
            <person name="Gamas P."/>
            <person name="Carrere S."/>
        </authorList>
    </citation>
    <scope>NUCLEOTIDE SEQUENCE</scope>
    <source>
        <tissue evidence="3">Leaves</tissue>
    </source>
</reference>
<accession>A0A396JES3</accession>